<keyword evidence="9" id="KW-1029">Fimbrium biogenesis</keyword>
<dbReference type="Gene3D" id="2.60.40.3110">
    <property type="match status" value="1"/>
</dbReference>
<evidence type="ECO:0000256" key="6">
    <source>
        <dbReference type="ARBA" id="ARBA00022729"/>
    </source>
</evidence>
<dbReference type="InterPro" id="IPR042186">
    <property type="entry name" value="FimD_plug_dom"/>
</dbReference>
<evidence type="ECO:0000313" key="14">
    <source>
        <dbReference type="Proteomes" id="UP000254232"/>
    </source>
</evidence>
<feature type="chain" id="PRO_5016796144" evidence="10">
    <location>
        <begin position="34"/>
        <end position="841"/>
    </location>
</feature>
<dbReference type="PROSITE" id="PS01151">
    <property type="entry name" value="FIMBRIAL_USHER"/>
    <property type="match status" value="1"/>
</dbReference>
<dbReference type="PANTHER" id="PTHR30451:SF20">
    <property type="entry name" value="FIMBRIAE USHER"/>
    <property type="match status" value="1"/>
</dbReference>
<evidence type="ECO:0000256" key="7">
    <source>
        <dbReference type="ARBA" id="ARBA00023136"/>
    </source>
</evidence>
<keyword evidence="13" id="KW-0346">Stress response</keyword>
<reference evidence="13 14" key="1">
    <citation type="submission" date="2018-06" db="EMBL/GenBank/DDBJ databases">
        <authorList>
            <consortium name="Pathogen Informatics"/>
            <person name="Doyle S."/>
        </authorList>
    </citation>
    <scope>NUCLEOTIDE SEQUENCE [LARGE SCALE GENOMIC DNA]</scope>
    <source>
        <strain evidence="13 14">NCTC11413</strain>
    </source>
</reference>
<feature type="domain" description="PapC-like C-terminal" evidence="11">
    <location>
        <begin position="763"/>
        <end position="824"/>
    </location>
</feature>
<dbReference type="GO" id="GO:0015473">
    <property type="term" value="F:fimbrial usher porin activity"/>
    <property type="evidence" value="ECO:0007669"/>
    <property type="project" value="InterPro"/>
</dbReference>
<evidence type="ECO:0000256" key="10">
    <source>
        <dbReference type="SAM" id="SignalP"/>
    </source>
</evidence>
<dbReference type="SUPFAM" id="SSF141729">
    <property type="entry name" value="FimD N-terminal domain-like"/>
    <property type="match status" value="1"/>
</dbReference>
<evidence type="ECO:0000256" key="8">
    <source>
        <dbReference type="ARBA" id="ARBA00023237"/>
    </source>
</evidence>
<organism evidence="13 14">
    <name type="scientific">Gallibacterium anatis</name>
    <dbReference type="NCBI Taxonomy" id="750"/>
    <lineage>
        <taxon>Bacteria</taxon>
        <taxon>Pseudomonadati</taxon>
        <taxon>Pseudomonadota</taxon>
        <taxon>Gammaproteobacteria</taxon>
        <taxon>Pasteurellales</taxon>
        <taxon>Pasteurellaceae</taxon>
        <taxon>Gallibacterium</taxon>
    </lineage>
</organism>
<evidence type="ECO:0000259" key="12">
    <source>
        <dbReference type="Pfam" id="PF13954"/>
    </source>
</evidence>
<accession>A0A377H3F1</accession>
<keyword evidence="3 9" id="KW-0813">Transport</keyword>
<keyword evidence="8 9" id="KW-0998">Cell outer membrane</keyword>
<dbReference type="GO" id="GO:0009297">
    <property type="term" value="P:pilus assembly"/>
    <property type="evidence" value="ECO:0007669"/>
    <property type="project" value="InterPro"/>
</dbReference>
<keyword evidence="4" id="KW-1134">Transmembrane beta strand</keyword>
<dbReference type="InterPro" id="IPR018030">
    <property type="entry name" value="Fimbrial_membr_usher_CS"/>
</dbReference>
<dbReference type="Pfam" id="PF13953">
    <property type="entry name" value="PapC_C"/>
    <property type="match status" value="1"/>
</dbReference>
<dbReference type="Gene3D" id="3.10.20.410">
    <property type="match status" value="1"/>
</dbReference>
<comment type="subcellular location">
    <subcellularLocation>
        <location evidence="1 9">Cell outer membrane</location>
        <topology evidence="1 9">Multi-pass membrane protein</topology>
    </subcellularLocation>
</comment>
<dbReference type="PANTHER" id="PTHR30451">
    <property type="entry name" value="OUTER MEMBRANE USHER PROTEIN"/>
    <property type="match status" value="1"/>
</dbReference>
<evidence type="ECO:0000259" key="11">
    <source>
        <dbReference type="Pfam" id="PF13953"/>
    </source>
</evidence>
<dbReference type="Gene3D" id="2.60.40.2610">
    <property type="entry name" value="Outer membrane usher protein FimD, plug domain"/>
    <property type="match status" value="1"/>
</dbReference>
<dbReference type="Pfam" id="PF13954">
    <property type="entry name" value="PapC_N"/>
    <property type="match status" value="1"/>
</dbReference>
<comment type="similarity">
    <text evidence="2 9">Belongs to the fimbrial export usher family.</text>
</comment>
<keyword evidence="5 9" id="KW-0812">Transmembrane</keyword>
<feature type="signal peptide" evidence="10">
    <location>
        <begin position="1"/>
        <end position="33"/>
    </location>
</feature>
<sequence>MINMIKPKFFSKPTKFKLSYLSLILLNSWFSYAYANEYVEFDADFLFGSESKKNIDVQRFSYENAVPAGEYIADVYLNEKLLGRINIQYSDVPEQKRSVLCATENLLALLDLKSEAFADKPKTINGNCHSFSELVPEATVNFDMGQLRLDVNIAQALITQRPQGYISPAQWQDGTPVAFVRYDATHYRYKYSDIDAQQTYLGIDAGVNLFGWAFRHRGSQTWANQQKQSYQRIATYAKHDVPLLRGQFTIGDFYTSGQLMDSIAIRGVQLESDDRMLAASERYYAPVIRGVANTNAIVSVRQNGNLLREVSVPAGAFSIDDLFPTGYGGDLEVEVLEANGEKRKFTVPYTATAQLIRPGYSRYQLSAGRYRYDNETLDNVAQATWQYGLTNNVTLNLGAILAKNYHSELIGVAVNTPIGAFSGNATFSNAKIVDSQQKYKGYNLYFSYNTHIEPTNTNVTLAAYRYLSRKYYSLQDTILANNRDFVDRQEIDMSSYYYRPKNQFQVTVSQVFKDNWGSVYVNGSTYTYWDSNEKRNEYQIGYGNSYKKLNYSLSFSQGKTSNGKNDRRVYLSLSLPLGNSTNSAYVSQTLNYHKENGYYASTSLYGSLGEQGKYNYNIAVSKQKDNSNISFNNNYSSPQARLSASWSRDNKGSQQISFGASGAVVAHPKGITLSNDLGDSFAIIHAKGAKGALINGSVGNKIDYFGNGIVPYIEPYAMNYVGLDGNSLPSTVELSATEQSVIPRANQAILVNFETEQGAVVFFELTNDEKELPPLGTEVFDQNNQSVGVVAQGGTIYTRGIAESGELKLSWGETRCHINYQLPQERDNTMPVIVPVQCQFY</sequence>
<dbReference type="InterPro" id="IPR037224">
    <property type="entry name" value="PapC_N_sf"/>
</dbReference>
<dbReference type="Proteomes" id="UP000254232">
    <property type="component" value="Unassembled WGS sequence"/>
</dbReference>
<gene>
    <name evidence="13" type="primary">htrE_1</name>
    <name evidence="13" type="ORF">NCTC11413_00036</name>
</gene>
<keyword evidence="7 9" id="KW-0472">Membrane</keyword>
<dbReference type="GO" id="GO:0009279">
    <property type="term" value="C:cell outer membrane"/>
    <property type="evidence" value="ECO:0007669"/>
    <property type="project" value="UniProtKB-SubCell"/>
</dbReference>
<dbReference type="Gene3D" id="2.60.40.2070">
    <property type="match status" value="1"/>
</dbReference>
<dbReference type="InterPro" id="IPR043142">
    <property type="entry name" value="PapC-like_C_sf"/>
</dbReference>
<evidence type="ECO:0000256" key="3">
    <source>
        <dbReference type="ARBA" id="ARBA00022448"/>
    </source>
</evidence>
<dbReference type="Pfam" id="PF00577">
    <property type="entry name" value="Usher"/>
    <property type="match status" value="1"/>
</dbReference>
<keyword evidence="6 10" id="KW-0732">Signal</keyword>
<evidence type="ECO:0000256" key="9">
    <source>
        <dbReference type="RuleBase" id="RU003884"/>
    </source>
</evidence>
<evidence type="ECO:0000256" key="2">
    <source>
        <dbReference type="ARBA" id="ARBA00008064"/>
    </source>
</evidence>
<dbReference type="InterPro" id="IPR000015">
    <property type="entry name" value="Fimb_usher"/>
</dbReference>
<evidence type="ECO:0000256" key="1">
    <source>
        <dbReference type="ARBA" id="ARBA00004571"/>
    </source>
</evidence>
<evidence type="ECO:0000313" key="13">
    <source>
        <dbReference type="EMBL" id="STO36959.1"/>
    </source>
</evidence>
<dbReference type="AlphaFoldDB" id="A0A377H3F1"/>
<dbReference type="InterPro" id="IPR025885">
    <property type="entry name" value="PapC_N"/>
</dbReference>
<proteinExistence type="inferred from homology"/>
<evidence type="ECO:0000256" key="5">
    <source>
        <dbReference type="ARBA" id="ARBA00022692"/>
    </source>
</evidence>
<dbReference type="InterPro" id="IPR025949">
    <property type="entry name" value="PapC-like_C"/>
</dbReference>
<dbReference type="EMBL" id="UGGZ01000001">
    <property type="protein sequence ID" value="STO36959.1"/>
    <property type="molecule type" value="Genomic_DNA"/>
</dbReference>
<feature type="domain" description="PapC N-terminal" evidence="12">
    <location>
        <begin position="40"/>
        <end position="185"/>
    </location>
</feature>
<name>A0A377H3F1_9PAST</name>
<evidence type="ECO:0000256" key="4">
    <source>
        <dbReference type="ARBA" id="ARBA00022452"/>
    </source>
</evidence>
<protein>
    <submittedName>
        <fullName evidence="13">Heat shock protein E</fullName>
    </submittedName>
</protein>